<dbReference type="EMBL" id="FRFG01000059">
    <property type="protein sequence ID" value="SHO58240.1"/>
    <property type="molecule type" value="Genomic_DNA"/>
</dbReference>
<keyword evidence="1" id="KW-0472">Membrane</keyword>
<name>A0A1M7Z039_9VIBR</name>
<feature type="transmembrane region" description="Helical" evidence="1">
    <location>
        <begin position="6"/>
        <end position="23"/>
    </location>
</feature>
<accession>A0A1M7Z039</accession>
<sequence>MKKISWSIIIFLCGLIYVSYLWFRPVEIIDVHHSGIWTTRVVVKSFPLTHRKKIQWWKEHKNWLKDKYDIPRVDKNGFFNVTFWEIGSGYKTDTGTDQDSDLLCFKDMKTNANCIEKKKVFEVSLGRNGGLQYR</sequence>
<dbReference type="RefSeq" id="WP_073585685.1">
    <property type="nucleotide sequence ID" value="NZ_AP024897.1"/>
</dbReference>
<dbReference type="Pfam" id="PF06092">
    <property type="entry name" value="DUF943"/>
    <property type="match status" value="1"/>
</dbReference>
<evidence type="ECO:0000313" key="3">
    <source>
        <dbReference type="Proteomes" id="UP000184600"/>
    </source>
</evidence>
<organism evidence="2 3">
    <name type="scientific">Vibrio quintilis</name>
    <dbReference type="NCBI Taxonomy" id="1117707"/>
    <lineage>
        <taxon>Bacteria</taxon>
        <taxon>Pseudomonadati</taxon>
        <taxon>Pseudomonadota</taxon>
        <taxon>Gammaproteobacteria</taxon>
        <taxon>Vibrionales</taxon>
        <taxon>Vibrionaceae</taxon>
        <taxon>Vibrio</taxon>
    </lineage>
</organism>
<protein>
    <submittedName>
        <fullName evidence="2">Uncharacterized protein</fullName>
    </submittedName>
</protein>
<proteinExistence type="predicted"/>
<evidence type="ECO:0000256" key="1">
    <source>
        <dbReference type="SAM" id="Phobius"/>
    </source>
</evidence>
<dbReference type="AlphaFoldDB" id="A0A1M7Z039"/>
<keyword evidence="1" id="KW-0812">Transmembrane</keyword>
<reference evidence="3" key="1">
    <citation type="submission" date="2016-12" db="EMBL/GenBank/DDBJ databases">
        <authorList>
            <person name="Rodrigo-Torres L."/>
            <person name="Arahal R.D."/>
            <person name="Lucena T."/>
        </authorList>
    </citation>
    <scope>NUCLEOTIDE SEQUENCE [LARGE SCALE GENOMIC DNA]</scope>
</reference>
<dbReference type="OrthoDB" id="6521020at2"/>
<evidence type="ECO:0000313" key="2">
    <source>
        <dbReference type="EMBL" id="SHO58240.1"/>
    </source>
</evidence>
<keyword evidence="3" id="KW-1185">Reference proteome</keyword>
<dbReference type="InterPro" id="IPR010351">
    <property type="entry name" value="DUF943"/>
</dbReference>
<keyword evidence="1" id="KW-1133">Transmembrane helix</keyword>
<gene>
    <name evidence="2" type="ORF">VQ7734_04010</name>
</gene>
<dbReference type="Proteomes" id="UP000184600">
    <property type="component" value="Unassembled WGS sequence"/>
</dbReference>
<dbReference type="STRING" id="1117707.VQ7734_04010"/>